<keyword evidence="2" id="KW-1185">Reference proteome</keyword>
<name>A0A9W9IF66_9EURO</name>
<gene>
    <name evidence="1" type="ORF">N7482_000787</name>
</gene>
<accession>A0A9W9IF66</accession>
<dbReference type="GeneID" id="81422088"/>
<sequence>MAAKRQTGSRQTYRALMDRRYTLGMAVRCTSMCSIRKNFPAQETAMSLRNEQLSIQYEGNLVPLDRASWLPLMGTHSGANAERRLLIVWAQSQGRKGKLSKNLL</sequence>
<reference evidence="1" key="2">
    <citation type="journal article" date="2023" name="IMA Fungus">
        <title>Comparative genomic study of the Penicillium genus elucidates a diverse pangenome and 15 lateral gene transfer events.</title>
        <authorList>
            <person name="Petersen C."/>
            <person name="Sorensen T."/>
            <person name="Nielsen M.R."/>
            <person name="Sondergaard T.E."/>
            <person name="Sorensen J.L."/>
            <person name="Fitzpatrick D.A."/>
            <person name="Frisvad J.C."/>
            <person name="Nielsen K.L."/>
        </authorList>
    </citation>
    <scope>NUCLEOTIDE SEQUENCE</scope>
    <source>
        <strain evidence="1">IBT 26290</strain>
    </source>
</reference>
<dbReference type="AlphaFoldDB" id="A0A9W9IF66"/>
<dbReference type="Proteomes" id="UP001149163">
    <property type="component" value="Unassembled WGS sequence"/>
</dbReference>
<organism evidence="1 2">
    <name type="scientific">Penicillium canariense</name>
    <dbReference type="NCBI Taxonomy" id="189055"/>
    <lineage>
        <taxon>Eukaryota</taxon>
        <taxon>Fungi</taxon>
        <taxon>Dikarya</taxon>
        <taxon>Ascomycota</taxon>
        <taxon>Pezizomycotina</taxon>
        <taxon>Eurotiomycetes</taxon>
        <taxon>Eurotiomycetidae</taxon>
        <taxon>Eurotiales</taxon>
        <taxon>Aspergillaceae</taxon>
        <taxon>Penicillium</taxon>
    </lineage>
</organism>
<dbReference type="EMBL" id="JAPQKN010000001">
    <property type="protein sequence ID" value="KAJ5174910.1"/>
    <property type="molecule type" value="Genomic_DNA"/>
</dbReference>
<protein>
    <submittedName>
        <fullName evidence="1">Uncharacterized protein</fullName>
    </submittedName>
</protein>
<proteinExistence type="predicted"/>
<reference evidence="1" key="1">
    <citation type="submission" date="2022-11" db="EMBL/GenBank/DDBJ databases">
        <authorList>
            <person name="Petersen C."/>
        </authorList>
    </citation>
    <scope>NUCLEOTIDE SEQUENCE</scope>
    <source>
        <strain evidence="1">IBT 26290</strain>
    </source>
</reference>
<dbReference type="RefSeq" id="XP_056546518.1">
    <property type="nucleotide sequence ID" value="XM_056682912.1"/>
</dbReference>
<comment type="caution">
    <text evidence="1">The sequence shown here is derived from an EMBL/GenBank/DDBJ whole genome shotgun (WGS) entry which is preliminary data.</text>
</comment>
<evidence type="ECO:0000313" key="2">
    <source>
        <dbReference type="Proteomes" id="UP001149163"/>
    </source>
</evidence>
<evidence type="ECO:0000313" key="1">
    <source>
        <dbReference type="EMBL" id="KAJ5174910.1"/>
    </source>
</evidence>